<evidence type="ECO:0000313" key="7">
    <source>
        <dbReference type="EMBL" id="KAL1304101.1"/>
    </source>
</evidence>
<dbReference type="RefSeq" id="XP_069200376.1">
    <property type="nucleotide sequence ID" value="XM_069348241.1"/>
</dbReference>
<evidence type="ECO:0000313" key="8">
    <source>
        <dbReference type="Proteomes" id="UP001562354"/>
    </source>
</evidence>
<dbReference type="Gene3D" id="3.90.1750.10">
    <property type="entry name" value="Hect, E3 ligase catalytic domains"/>
    <property type="match status" value="2"/>
</dbReference>
<dbReference type="PANTHER" id="PTHR45700">
    <property type="entry name" value="UBIQUITIN-PROTEIN LIGASE E3C"/>
    <property type="match status" value="1"/>
</dbReference>
<sequence>MAVQLATAEDPHSQMCSHLSDDRIATLCEPQQKTDPKSLVQQLFNTNVFRDFVQDSARLPERSGGGSSTHTTHLSCDDMMRMKTIIASLRCAAIEDIVIATNRPGTRQDDRTSSQGQELFGALSSFDCLSHSFRDRPLEIVITQKTHRDNFPVTRIDRAFRDWPNQYQTLIFESLWLALGQVLHSQARRVAILSQPLTVTSIAIVVTTTIRALTASIPRAEKGTWEVVQHTLANGLTDGQQDSIHSKRHVSCSLRILDAFESESALRLVQRLVQVIAARSRIEEAPITQAIDRRTREIQLPPSLRQMILKSLIEEQRELHRTDRDSGKFKDESRDQFSHCTNANIWLEWLRKCFLKHWNGDHRLARYGVAHTILELMEDLWSHRSADFLDISDNFFPTPALFNHLNVERATIDWIHQQYEPLTRHLFSFHFLFGTRDLTMIFRGVNHRFMRHAYSTSSAIQKMRLKTTSRASVSDNAYLDQRLKIAQEPYLVLRINRHSVLADANNQLWHRMSNELRKPLRIRMGVEEGEIGHDLGGVQIEFFKLACAEALNPDYSLFTIDPHSHLAWFQPGSMVPLYKFQLFGTLFALAVYNGVTLPVSFPLALYRKLLTGTYGDTDLEQGWPELAKALQDLCAYNGSVEDDLARDYTFSFAANGLYIEADMVDPWQDASTSTNHLPTLARERGQMRIHNIYPDKHHPELYARTNGKDMAMVDTQASAFPNSQQEAATQPQSLHWPGWELSAARTTETPPTVTNLNREGYARDYTRWILDYSIRPQFLAFAKGFHSVVDSKALKLLTPETLRAIVEGSTHLDIDLLEKAATYRGYEATSDVVKWFWEIVKDYSEENQKLLLEFVTASSRVPVNGTESLTFVIERLMGDSTSLPGSSTCFSTLRLPEYESKDILEHKLTIALQHSLGFGQA</sequence>
<protein>
    <recommendedName>
        <fullName evidence="2">HECT-type E3 ubiquitin transferase</fullName>
        <ecNumber evidence="2">2.3.2.26</ecNumber>
    </recommendedName>
</protein>
<dbReference type="PANTHER" id="PTHR45700:SF8">
    <property type="entry name" value="HECT-TYPE E3 UBIQUITIN TRANSFERASE"/>
    <property type="match status" value="1"/>
</dbReference>
<comment type="caution">
    <text evidence="7">The sequence shown here is derived from an EMBL/GenBank/DDBJ whole genome shotgun (WGS) entry which is preliminary data.</text>
</comment>
<keyword evidence="4 5" id="KW-0833">Ubl conjugation pathway</keyword>
<name>A0ABR3PED1_9PEZI</name>
<dbReference type="InterPro" id="IPR044611">
    <property type="entry name" value="E3A/B/C-like"/>
</dbReference>
<dbReference type="PROSITE" id="PS50237">
    <property type="entry name" value="HECT"/>
    <property type="match status" value="1"/>
</dbReference>
<proteinExistence type="predicted"/>
<dbReference type="EC" id="2.3.2.26" evidence="2"/>
<dbReference type="InterPro" id="IPR000569">
    <property type="entry name" value="HECT_dom"/>
</dbReference>
<feature type="active site" description="Glycyl thioester intermediate" evidence="5">
    <location>
        <position position="889"/>
    </location>
</feature>
<dbReference type="SMART" id="SM00119">
    <property type="entry name" value="HECTc"/>
    <property type="match status" value="1"/>
</dbReference>
<dbReference type="Gene3D" id="3.30.2160.10">
    <property type="entry name" value="Hect, E3 ligase catalytic domain"/>
    <property type="match status" value="2"/>
</dbReference>
<dbReference type="Pfam" id="PF00632">
    <property type="entry name" value="HECT"/>
    <property type="match status" value="1"/>
</dbReference>
<evidence type="ECO:0000256" key="2">
    <source>
        <dbReference type="ARBA" id="ARBA00012485"/>
    </source>
</evidence>
<dbReference type="InterPro" id="IPR035983">
    <property type="entry name" value="Hect_E3_ubiquitin_ligase"/>
</dbReference>
<dbReference type="SUPFAM" id="SSF56204">
    <property type="entry name" value="Hect, E3 ligase catalytic domain"/>
    <property type="match status" value="1"/>
</dbReference>
<evidence type="ECO:0000256" key="4">
    <source>
        <dbReference type="ARBA" id="ARBA00022786"/>
    </source>
</evidence>
<evidence type="ECO:0000256" key="5">
    <source>
        <dbReference type="PROSITE-ProRule" id="PRU00104"/>
    </source>
</evidence>
<evidence type="ECO:0000256" key="3">
    <source>
        <dbReference type="ARBA" id="ARBA00022679"/>
    </source>
</evidence>
<organism evidence="7 8">
    <name type="scientific">Neodothiora populina</name>
    <dbReference type="NCBI Taxonomy" id="2781224"/>
    <lineage>
        <taxon>Eukaryota</taxon>
        <taxon>Fungi</taxon>
        <taxon>Dikarya</taxon>
        <taxon>Ascomycota</taxon>
        <taxon>Pezizomycotina</taxon>
        <taxon>Dothideomycetes</taxon>
        <taxon>Dothideomycetidae</taxon>
        <taxon>Dothideales</taxon>
        <taxon>Dothioraceae</taxon>
        <taxon>Neodothiora</taxon>
    </lineage>
</organism>
<feature type="domain" description="HECT" evidence="6">
    <location>
        <begin position="512"/>
        <end position="921"/>
    </location>
</feature>
<evidence type="ECO:0000259" key="6">
    <source>
        <dbReference type="PROSITE" id="PS50237"/>
    </source>
</evidence>
<comment type="catalytic activity">
    <reaction evidence="1">
        <text>S-ubiquitinyl-[E2 ubiquitin-conjugating enzyme]-L-cysteine + [acceptor protein]-L-lysine = [E2 ubiquitin-conjugating enzyme]-L-cysteine + N(6)-ubiquitinyl-[acceptor protein]-L-lysine.</text>
        <dbReference type="EC" id="2.3.2.26"/>
    </reaction>
</comment>
<gene>
    <name evidence="7" type="ORF">AAFC00_000536</name>
</gene>
<dbReference type="EMBL" id="JBFMKM010000009">
    <property type="protein sequence ID" value="KAL1304101.1"/>
    <property type="molecule type" value="Genomic_DNA"/>
</dbReference>
<keyword evidence="8" id="KW-1185">Reference proteome</keyword>
<dbReference type="Gene3D" id="3.30.2410.10">
    <property type="entry name" value="Hect, E3 ligase catalytic domain"/>
    <property type="match status" value="1"/>
</dbReference>
<reference evidence="7 8" key="1">
    <citation type="submission" date="2024-07" db="EMBL/GenBank/DDBJ databases">
        <title>Draft sequence of the Neodothiora populina.</title>
        <authorList>
            <person name="Drown D.D."/>
            <person name="Schuette U.S."/>
            <person name="Buechlein A.B."/>
            <person name="Rusch D.R."/>
            <person name="Winton L.W."/>
            <person name="Adams G.A."/>
        </authorList>
    </citation>
    <scope>NUCLEOTIDE SEQUENCE [LARGE SCALE GENOMIC DNA]</scope>
    <source>
        <strain evidence="7 8">CPC 39397</strain>
    </source>
</reference>
<accession>A0ABR3PED1</accession>
<dbReference type="Proteomes" id="UP001562354">
    <property type="component" value="Unassembled WGS sequence"/>
</dbReference>
<keyword evidence="3" id="KW-0808">Transferase</keyword>
<evidence type="ECO:0000256" key="1">
    <source>
        <dbReference type="ARBA" id="ARBA00000885"/>
    </source>
</evidence>
<dbReference type="GeneID" id="95974239"/>